<dbReference type="InterPro" id="IPR045038">
    <property type="entry name" value="AIG2-like"/>
</dbReference>
<dbReference type="PANTHER" id="PTHR31544">
    <property type="entry name" value="AIG2-LIKE PROTEIN D"/>
    <property type="match status" value="1"/>
</dbReference>
<feature type="domain" description="Gamma-glutamylcyclotransferase AIG2-like" evidence="4">
    <location>
        <begin position="56"/>
        <end position="174"/>
    </location>
</feature>
<proteinExistence type="inferred from homology"/>
<dbReference type="Pfam" id="PF06094">
    <property type="entry name" value="GGACT"/>
    <property type="match status" value="1"/>
</dbReference>
<evidence type="ECO:0000313" key="6">
    <source>
        <dbReference type="Proteomes" id="UP000179179"/>
    </source>
</evidence>
<dbReference type="PANTHER" id="PTHR31544:SF4">
    <property type="entry name" value="GAMMA-GLUTAMYLCYCLOTRANSFERASE-RELATED"/>
    <property type="match status" value="1"/>
</dbReference>
<gene>
    <name evidence="5" type="ORF">ABOM_003031</name>
</gene>
<evidence type="ECO:0000313" key="5">
    <source>
        <dbReference type="EMBL" id="OGM48826.1"/>
    </source>
</evidence>
<dbReference type="InterPro" id="IPR036568">
    <property type="entry name" value="GGCT-like_sf"/>
</dbReference>
<reference evidence="5 6" key="1">
    <citation type="journal article" date="2016" name="Genome Biol. Evol.">
        <title>Draft genome sequence of an aflatoxigenic Aspergillus species, A. bombycis.</title>
        <authorList>
            <person name="Moore G.G."/>
            <person name="Mack B.M."/>
            <person name="Beltz S.B."/>
            <person name="Gilbert M.K."/>
        </authorList>
    </citation>
    <scope>NUCLEOTIDE SEQUENCE [LARGE SCALE GENOMIC DNA]</scope>
    <source>
        <strain evidence="6">NRRL 26010</strain>
    </source>
</reference>
<dbReference type="EMBL" id="LYCR01000013">
    <property type="protein sequence ID" value="OGM48826.1"/>
    <property type="molecule type" value="Genomic_DNA"/>
</dbReference>
<dbReference type="CDD" id="cd06661">
    <property type="entry name" value="GGCT_like"/>
    <property type="match status" value="1"/>
</dbReference>
<dbReference type="AlphaFoldDB" id="A0A1F8AAT9"/>
<sequence length="183" mass="20603">MSQKRDGSGAPQLPGLFPAKAEPVSPFYTILRSAPPDYLLQRDEPVDFPPDFPVYYFFYGTLTTPAQVKRILDLPEEPQLRKAEVVGYAVAKWGDYPALINGKQGDVVTGSAYLVQSEEEAQKLSYYETNAYKVADCRIYFKDVKAPKEISGKVFMYAGDAQALLEQRFDRKLWSRQMAGKLG</sequence>
<evidence type="ECO:0000256" key="2">
    <source>
        <dbReference type="ARBA" id="ARBA00022679"/>
    </source>
</evidence>
<keyword evidence="6" id="KW-1185">Reference proteome</keyword>
<dbReference type="Gene3D" id="3.10.490.10">
    <property type="entry name" value="Gamma-glutamyl cyclotransferase-like"/>
    <property type="match status" value="1"/>
</dbReference>
<organism evidence="5 6">
    <name type="scientific">Aspergillus bombycis</name>
    <dbReference type="NCBI Taxonomy" id="109264"/>
    <lineage>
        <taxon>Eukaryota</taxon>
        <taxon>Fungi</taxon>
        <taxon>Dikarya</taxon>
        <taxon>Ascomycota</taxon>
        <taxon>Pezizomycotina</taxon>
        <taxon>Eurotiomycetes</taxon>
        <taxon>Eurotiomycetidae</taxon>
        <taxon>Eurotiales</taxon>
        <taxon>Aspergillaceae</taxon>
        <taxon>Aspergillus</taxon>
    </lineage>
</organism>
<dbReference type="Proteomes" id="UP000179179">
    <property type="component" value="Unassembled WGS sequence"/>
</dbReference>
<evidence type="ECO:0000256" key="3">
    <source>
        <dbReference type="ARBA" id="ARBA00030602"/>
    </source>
</evidence>
<dbReference type="GO" id="GO:0016740">
    <property type="term" value="F:transferase activity"/>
    <property type="evidence" value="ECO:0007669"/>
    <property type="project" value="UniProtKB-KW"/>
</dbReference>
<dbReference type="OrthoDB" id="3262926at2759"/>
<dbReference type="InterPro" id="IPR013024">
    <property type="entry name" value="GGCT-like"/>
</dbReference>
<keyword evidence="2" id="KW-0808">Transferase</keyword>
<comment type="caution">
    <text evidence="5">The sequence shown here is derived from an EMBL/GenBank/DDBJ whole genome shotgun (WGS) entry which is preliminary data.</text>
</comment>
<dbReference type="InterPro" id="IPR009288">
    <property type="entry name" value="AIG2-like_dom"/>
</dbReference>
<dbReference type="RefSeq" id="XP_022392543.1">
    <property type="nucleotide sequence ID" value="XM_022530161.1"/>
</dbReference>
<name>A0A1F8AAT9_9EURO</name>
<accession>A0A1F8AAT9</accession>
<dbReference type="SUPFAM" id="SSF110857">
    <property type="entry name" value="Gamma-glutamyl cyclotransferase-like"/>
    <property type="match status" value="1"/>
</dbReference>
<evidence type="ECO:0000256" key="1">
    <source>
        <dbReference type="ARBA" id="ARBA00008861"/>
    </source>
</evidence>
<protein>
    <recommendedName>
        <fullName evidence="3">Putative gamma-glutamylcyclotransferase</fullName>
    </recommendedName>
</protein>
<evidence type="ECO:0000259" key="4">
    <source>
        <dbReference type="Pfam" id="PF06094"/>
    </source>
</evidence>
<comment type="similarity">
    <text evidence="1">Belongs to the gamma-glutamylcyclotransferase family.</text>
</comment>
<dbReference type="GeneID" id="34446421"/>